<dbReference type="Proteomes" id="UP000030152">
    <property type="component" value="Unassembled WGS sequence"/>
</dbReference>
<protein>
    <recommendedName>
        <fullName evidence="3">Lipoprotein</fullName>
    </recommendedName>
</protein>
<gene>
    <name evidence="1" type="ORF">Q765_11305</name>
</gene>
<organism evidence="1 2">
    <name type="scientific">Flavobacterium rivuli WB 3.3-2 = DSM 21788</name>
    <dbReference type="NCBI Taxonomy" id="1121895"/>
    <lineage>
        <taxon>Bacteria</taxon>
        <taxon>Pseudomonadati</taxon>
        <taxon>Bacteroidota</taxon>
        <taxon>Flavobacteriia</taxon>
        <taxon>Flavobacteriales</taxon>
        <taxon>Flavobacteriaceae</taxon>
        <taxon>Flavobacterium</taxon>
    </lineage>
</organism>
<comment type="caution">
    <text evidence="1">The sequence shown here is derived from an EMBL/GenBank/DDBJ whole genome shotgun (WGS) entry which is preliminary data.</text>
</comment>
<evidence type="ECO:0000313" key="2">
    <source>
        <dbReference type="Proteomes" id="UP000030152"/>
    </source>
</evidence>
<dbReference type="eggNOG" id="ENOG5030RFR">
    <property type="taxonomic scope" value="Bacteria"/>
</dbReference>
<accession>A0A0A2M4R8</accession>
<dbReference type="EMBL" id="JRLX01000010">
    <property type="protein sequence ID" value="KGO86458.1"/>
    <property type="molecule type" value="Genomic_DNA"/>
</dbReference>
<evidence type="ECO:0000313" key="1">
    <source>
        <dbReference type="EMBL" id="KGO86458.1"/>
    </source>
</evidence>
<proteinExistence type="predicted"/>
<keyword evidence="2" id="KW-1185">Reference proteome</keyword>
<dbReference type="PROSITE" id="PS51257">
    <property type="entry name" value="PROKAR_LIPOPROTEIN"/>
    <property type="match status" value="1"/>
</dbReference>
<sequence>MKNIIVSLFVFSLVVSCTDCESLAYYYKNKECSLLISNNSGGIELFAGKNPFTGEECDCKDSFRWYGLYQNHMDIGDTLIKKKGELFFSVHKKDTVLKFDWGECEGKIYK</sequence>
<name>A0A0A2M4R8_9FLAO</name>
<dbReference type="AlphaFoldDB" id="A0A0A2M4R8"/>
<dbReference type="STRING" id="1121895.GCA_000378485_02640"/>
<reference evidence="1 2" key="1">
    <citation type="submission" date="2013-09" db="EMBL/GenBank/DDBJ databases">
        <authorList>
            <person name="Zeng Z."/>
            <person name="Chen C."/>
        </authorList>
    </citation>
    <scope>NUCLEOTIDE SEQUENCE [LARGE SCALE GENOMIC DNA]</scope>
    <source>
        <strain evidence="1 2">WB 3.3-2</strain>
    </source>
</reference>
<evidence type="ECO:0008006" key="3">
    <source>
        <dbReference type="Google" id="ProtNLM"/>
    </source>
</evidence>